<feature type="domain" description="O-methyltransferase dimerisation" evidence="5">
    <location>
        <begin position="17"/>
        <end position="107"/>
    </location>
</feature>
<organism evidence="6">
    <name type="scientific">Setaria italica</name>
    <name type="common">Foxtail millet</name>
    <name type="synonym">Panicum italicum</name>
    <dbReference type="NCBI Taxonomy" id="4555"/>
    <lineage>
        <taxon>Eukaryota</taxon>
        <taxon>Viridiplantae</taxon>
        <taxon>Streptophyta</taxon>
        <taxon>Embryophyta</taxon>
        <taxon>Tracheophyta</taxon>
        <taxon>Spermatophyta</taxon>
        <taxon>Magnoliopsida</taxon>
        <taxon>Liliopsida</taxon>
        <taxon>Poales</taxon>
        <taxon>Poaceae</taxon>
        <taxon>PACMAD clade</taxon>
        <taxon>Panicoideae</taxon>
        <taxon>Panicodae</taxon>
        <taxon>Paniceae</taxon>
        <taxon>Cenchrinae</taxon>
        <taxon>Setaria</taxon>
    </lineage>
</organism>
<sequence length="277" mass="28991">MSTTGAAELLQAEALLWCHGFGYLKSMALQCAIKLRIPNAIHRSGGTASLPELHAAIPVAASKRPCLSRIMTFLAASGIFGVETPANGEVTGDVRYSLTAASRLFINDDDDGDASSGRTCLSPLILLFFTPLHFMASQRLAEWLIKGEEDAVAASAAETTPFAMAHGAGFYDFVSRDAAFGACFDAAMRSDSRFVSEILVRECGEVFAGVASLVDAGGGDGTTAMAIARAFPHVRCSVLELPHVVDAAAAAGSTVEFVAGDMLEFIPPAELVLKTLG</sequence>
<evidence type="ECO:0000259" key="5">
    <source>
        <dbReference type="Pfam" id="PF08100"/>
    </source>
</evidence>
<dbReference type="Gene3D" id="3.40.50.150">
    <property type="entry name" value="Vaccinia Virus protein VP39"/>
    <property type="match status" value="1"/>
</dbReference>
<dbReference type="GO" id="GO:0046983">
    <property type="term" value="F:protein dimerization activity"/>
    <property type="evidence" value="ECO:0007669"/>
    <property type="project" value="InterPro"/>
</dbReference>
<dbReference type="SUPFAM" id="SSF46785">
    <property type="entry name" value="Winged helix' DNA-binding domain"/>
    <property type="match status" value="1"/>
</dbReference>
<evidence type="ECO:0000256" key="1">
    <source>
        <dbReference type="ARBA" id="ARBA00022603"/>
    </source>
</evidence>
<dbReference type="InterPro" id="IPR012967">
    <property type="entry name" value="COMT_dimerisation"/>
</dbReference>
<protein>
    <recommendedName>
        <fullName evidence="7">O-methyltransferase domain-containing protein</fullName>
    </recommendedName>
</protein>
<dbReference type="InterPro" id="IPR036388">
    <property type="entry name" value="WH-like_DNA-bd_sf"/>
</dbReference>
<feature type="domain" description="O-methyltransferase C-terminal" evidence="4">
    <location>
        <begin position="150"/>
        <end position="273"/>
    </location>
</feature>
<dbReference type="InterPro" id="IPR016461">
    <property type="entry name" value="COMT-like"/>
</dbReference>
<reference evidence="6" key="1">
    <citation type="journal article" date="2012" name="Nat. Biotechnol.">
        <title>Reference genome sequence of the model plant Setaria.</title>
        <authorList>
            <person name="Bennetzen J.L."/>
            <person name="Schmutz J."/>
            <person name="Wang H."/>
            <person name="Percifield R."/>
            <person name="Hawkins J."/>
            <person name="Pontaroli A.C."/>
            <person name="Estep M."/>
            <person name="Feng L."/>
            <person name="Vaughn J.N."/>
            <person name="Grimwood J."/>
            <person name="Jenkins J."/>
            <person name="Barry K."/>
            <person name="Lindquist E."/>
            <person name="Hellsten U."/>
            <person name="Deshpande S."/>
            <person name="Wang X."/>
            <person name="Wu X."/>
            <person name="Mitros T."/>
            <person name="Triplett J."/>
            <person name="Yang X."/>
            <person name="Ye C.Y."/>
            <person name="Mauro-Herrera M."/>
            <person name="Wang L."/>
            <person name="Li P."/>
            <person name="Sharma M."/>
            <person name="Sharma R."/>
            <person name="Ronald P.C."/>
            <person name="Panaud O."/>
            <person name="Kellogg E.A."/>
            <person name="Brutnell T.P."/>
            <person name="Doust A.N."/>
            <person name="Tuskan G.A."/>
            <person name="Rokhsar D."/>
            <person name="Devos K.M."/>
        </authorList>
    </citation>
    <scope>NUCLEOTIDE SEQUENCE [LARGE SCALE GENOMIC DNA]</scope>
    <source>
        <strain evidence="6">Yugu1</strain>
    </source>
</reference>
<evidence type="ECO:0000313" key="6">
    <source>
        <dbReference type="EMBL" id="RCV10097.1"/>
    </source>
</evidence>
<evidence type="ECO:0000256" key="3">
    <source>
        <dbReference type="ARBA" id="ARBA00022691"/>
    </source>
</evidence>
<dbReference type="Pfam" id="PF00891">
    <property type="entry name" value="Methyltransf_2"/>
    <property type="match status" value="1"/>
</dbReference>
<dbReference type="AlphaFoldDB" id="A0A368PWD9"/>
<evidence type="ECO:0008006" key="7">
    <source>
        <dbReference type="Google" id="ProtNLM"/>
    </source>
</evidence>
<dbReference type="PANTHER" id="PTHR11746">
    <property type="entry name" value="O-METHYLTRANSFERASE"/>
    <property type="match status" value="1"/>
</dbReference>
<keyword evidence="2" id="KW-0808">Transferase</keyword>
<dbReference type="InterPro" id="IPR036390">
    <property type="entry name" value="WH_DNA-bd_sf"/>
</dbReference>
<dbReference type="InterPro" id="IPR001077">
    <property type="entry name" value="COMT_C"/>
</dbReference>
<accession>A0A368PWD9</accession>
<name>A0A368PWD9_SETIT</name>
<dbReference type="PROSITE" id="PS51683">
    <property type="entry name" value="SAM_OMT_II"/>
    <property type="match status" value="1"/>
</dbReference>
<dbReference type="GO" id="GO:0032259">
    <property type="term" value="P:methylation"/>
    <property type="evidence" value="ECO:0007669"/>
    <property type="project" value="UniProtKB-KW"/>
</dbReference>
<keyword evidence="3" id="KW-0949">S-adenosyl-L-methionine</keyword>
<gene>
    <name evidence="6" type="ORF">SETIT_2G084700v2</name>
</gene>
<dbReference type="OrthoDB" id="676381at2759"/>
<dbReference type="InterPro" id="IPR029063">
    <property type="entry name" value="SAM-dependent_MTases_sf"/>
</dbReference>
<reference evidence="6" key="2">
    <citation type="submission" date="2015-07" db="EMBL/GenBank/DDBJ databases">
        <authorList>
            <person name="Noorani M."/>
        </authorList>
    </citation>
    <scope>NUCLEOTIDE SEQUENCE</scope>
    <source>
        <strain evidence="6">Yugu1</strain>
    </source>
</reference>
<dbReference type="GO" id="GO:0008171">
    <property type="term" value="F:O-methyltransferase activity"/>
    <property type="evidence" value="ECO:0007669"/>
    <property type="project" value="InterPro"/>
</dbReference>
<evidence type="ECO:0000259" key="4">
    <source>
        <dbReference type="Pfam" id="PF00891"/>
    </source>
</evidence>
<dbReference type="Gene3D" id="1.10.10.10">
    <property type="entry name" value="Winged helix-like DNA-binding domain superfamily/Winged helix DNA-binding domain"/>
    <property type="match status" value="1"/>
</dbReference>
<dbReference type="SUPFAM" id="SSF53335">
    <property type="entry name" value="S-adenosyl-L-methionine-dependent methyltransferases"/>
    <property type="match status" value="1"/>
</dbReference>
<evidence type="ECO:0000256" key="2">
    <source>
        <dbReference type="ARBA" id="ARBA00022679"/>
    </source>
</evidence>
<keyword evidence="1" id="KW-0489">Methyltransferase</keyword>
<dbReference type="EMBL" id="CM003529">
    <property type="protein sequence ID" value="RCV10097.1"/>
    <property type="molecule type" value="Genomic_DNA"/>
</dbReference>
<proteinExistence type="predicted"/>
<dbReference type="Pfam" id="PF08100">
    <property type="entry name" value="Dimerisation"/>
    <property type="match status" value="1"/>
</dbReference>